<feature type="domain" description="DUF4124" evidence="3">
    <location>
        <begin position="17"/>
        <end position="66"/>
    </location>
</feature>
<keyword evidence="5" id="KW-1185">Reference proteome</keyword>
<evidence type="ECO:0000259" key="3">
    <source>
        <dbReference type="Pfam" id="PF13511"/>
    </source>
</evidence>
<evidence type="ECO:0000256" key="2">
    <source>
        <dbReference type="SAM" id="SignalP"/>
    </source>
</evidence>
<gene>
    <name evidence="4" type="ORF">IB286_11840</name>
</gene>
<dbReference type="Pfam" id="PF13511">
    <property type="entry name" value="DUF4124"/>
    <property type="match status" value="1"/>
</dbReference>
<evidence type="ECO:0000256" key="1">
    <source>
        <dbReference type="SAM" id="MobiDB-lite"/>
    </source>
</evidence>
<feature type="compositionally biased region" description="Polar residues" evidence="1">
    <location>
        <begin position="74"/>
        <end position="89"/>
    </location>
</feature>
<evidence type="ECO:0000313" key="5">
    <source>
        <dbReference type="Proteomes" id="UP000610558"/>
    </source>
</evidence>
<sequence length="151" mass="16825">MTQFRPLLIACASLLITGTALADSDGYYRWQDESGGLHYSQKPPVGRNYEFIKDNFSKARSTRTQVEVEADSAPTANNNLIPAPTNESGMQAMPPKDPERCAQAKRNLQTLNSEGVRIRTTDENGQSRFLNAEEIEEQRERAKAAQGVFCE</sequence>
<dbReference type="InterPro" id="IPR025392">
    <property type="entry name" value="DUF4124"/>
</dbReference>
<dbReference type="EMBL" id="JACXLD010000007">
    <property type="protein sequence ID" value="MBD2859694.1"/>
    <property type="molecule type" value="Genomic_DNA"/>
</dbReference>
<protein>
    <submittedName>
        <fullName evidence="4">DUF4124 domain-containing protein</fullName>
    </submittedName>
</protein>
<feature type="region of interest" description="Disordered" evidence="1">
    <location>
        <begin position="67"/>
        <end position="98"/>
    </location>
</feature>
<feature type="chain" id="PRO_5037416378" evidence="2">
    <location>
        <begin position="23"/>
        <end position="151"/>
    </location>
</feature>
<proteinExistence type="predicted"/>
<comment type="caution">
    <text evidence="4">The sequence shown here is derived from an EMBL/GenBank/DDBJ whole genome shotgun (WGS) entry which is preliminary data.</text>
</comment>
<organism evidence="4 5">
    <name type="scientific">Spongiibacter pelagi</name>
    <dbReference type="NCBI Taxonomy" id="2760804"/>
    <lineage>
        <taxon>Bacteria</taxon>
        <taxon>Pseudomonadati</taxon>
        <taxon>Pseudomonadota</taxon>
        <taxon>Gammaproteobacteria</taxon>
        <taxon>Cellvibrionales</taxon>
        <taxon>Spongiibacteraceae</taxon>
        <taxon>Spongiibacter</taxon>
    </lineage>
</organism>
<dbReference type="RefSeq" id="WP_190765813.1">
    <property type="nucleotide sequence ID" value="NZ_JACXLD010000007.1"/>
</dbReference>
<dbReference type="Proteomes" id="UP000610558">
    <property type="component" value="Unassembled WGS sequence"/>
</dbReference>
<keyword evidence="2" id="KW-0732">Signal</keyword>
<evidence type="ECO:0000313" key="4">
    <source>
        <dbReference type="EMBL" id="MBD2859694.1"/>
    </source>
</evidence>
<dbReference type="AlphaFoldDB" id="A0A927C1S1"/>
<accession>A0A927C1S1</accession>
<reference evidence="4" key="1">
    <citation type="submission" date="2020-09" db="EMBL/GenBank/DDBJ databases">
        <authorList>
            <person name="Yoon J.-W."/>
        </authorList>
    </citation>
    <scope>NUCLEOTIDE SEQUENCE</scope>
    <source>
        <strain evidence="4">KMU-158</strain>
    </source>
</reference>
<name>A0A927C1S1_9GAMM</name>
<feature type="signal peptide" evidence="2">
    <location>
        <begin position="1"/>
        <end position="22"/>
    </location>
</feature>